<protein>
    <submittedName>
        <fullName evidence="2 3">Uncharacterized protein</fullName>
    </submittedName>
</protein>
<reference evidence="3" key="4">
    <citation type="journal article" date="2015" name="G3 (Bethesda)">
        <title>Genome sequences of three phytopathogenic species of the Magnaporthaceae family of fungi.</title>
        <authorList>
            <person name="Okagaki L.H."/>
            <person name="Nunes C.C."/>
            <person name="Sailsbery J."/>
            <person name="Clay B."/>
            <person name="Brown D."/>
            <person name="John T."/>
            <person name="Oh Y."/>
            <person name="Young N."/>
            <person name="Fitzgerald M."/>
            <person name="Haas B.J."/>
            <person name="Zeng Q."/>
            <person name="Young S."/>
            <person name="Adiconis X."/>
            <person name="Fan L."/>
            <person name="Levin J.Z."/>
            <person name="Mitchell T.K."/>
            <person name="Okubara P.A."/>
            <person name="Farman M.L."/>
            <person name="Kohn L.M."/>
            <person name="Birren B."/>
            <person name="Ma L.-J."/>
            <person name="Dean R.A."/>
        </authorList>
    </citation>
    <scope>NUCLEOTIDE SEQUENCE</scope>
    <source>
        <strain evidence="3">ATCC 64411 / 73-15</strain>
    </source>
</reference>
<proteinExistence type="predicted"/>
<reference evidence="2" key="2">
    <citation type="submission" date="2010-05" db="EMBL/GenBank/DDBJ databases">
        <title>The Genome Sequence of Magnaporthe poae strain ATCC 64411.</title>
        <authorList>
            <consortium name="The Broad Institute Genome Sequencing Platform"/>
            <consortium name="Broad Institute Genome Sequencing Center for Infectious Disease"/>
            <person name="Ma L.-J."/>
            <person name="Dead R."/>
            <person name="Young S."/>
            <person name="Zeng Q."/>
            <person name="Koehrsen M."/>
            <person name="Alvarado L."/>
            <person name="Berlin A."/>
            <person name="Chapman S.B."/>
            <person name="Chen Z."/>
            <person name="Freedman E."/>
            <person name="Gellesch M."/>
            <person name="Goldberg J."/>
            <person name="Griggs A."/>
            <person name="Gujja S."/>
            <person name="Heilman E.R."/>
            <person name="Heiman D."/>
            <person name="Hepburn T."/>
            <person name="Howarth C."/>
            <person name="Jen D."/>
            <person name="Larson L."/>
            <person name="Mehta T."/>
            <person name="Neiman D."/>
            <person name="Pearson M."/>
            <person name="Roberts A."/>
            <person name="Saif S."/>
            <person name="Shea T."/>
            <person name="Shenoy N."/>
            <person name="Sisk P."/>
            <person name="Stolte C."/>
            <person name="Sykes S."/>
            <person name="Walk T."/>
            <person name="White J."/>
            <person name="Yandava C."/>
            <person name="Haas B."/>
            <person name="Nusbaum C."/>
            <person name="Birren B."/>
        </authorList>
    </citation>
    <scope>NUCLEOTIDE SEQUENCE</scope>
    <source>
        <strain evidence="2">ATCC 64411</strain>
    </source>
</reference>
<sequence>MEQFNLSMSRPRPVLASMFGHLTRSSPACPCVLFTPKHQPTTYNKTQDTPFPTPSSSQKTLPSSCFPCGSCQTRTDGFLHSGKDRAVTRPSCSPPPAINRRPGGDTTSCLSVRWIPKIASFFFLSLFMHTHAMRYSLPPGVDGGSLEGGWYPLHVFSDNGREDLQAFPRAF</sequence>
<feature type="region of interest" description="Disordered" evidence="1">
    <location>
        <begin position="85"/>
        <end position="104"/>
    </location>
</feature>
<dbReference type="Proteomes" id="UP000011715">
    <property type="component" value="Unassembled WGS sequence"/>
</dbReference>
<evidence type="ECO:0000313" key="3">
    <source>
        <dbReference type="EnsemblFungi" id="MAPG_02602T0"/>
    </source>
</evidence>
<evidence type="ECO:0000313" key="2">
    <source>
        <dbReference type="EMBL" id="KLU83545.1"/>
    </source>
</evidence>
<gene>
    <name evidence="2" type="ORF">MAPG_02602</name>
</gene>
<reference evidence="3" key="5">
    <citation type="submission" date="2015-06" db="UniProtKB">
        <authorList>
            <consortium name="EnsemblFungi"/>
        </authorList>
    </citation>
    <scope>IDENTIFICATION</scope>
    <source>
        <strain evidence="3">ATCC 64411</strain>
    </source>
</reference>
<reference evidence="4" key="1">
    <citation type="submission" date="2010-05" db="EMBL/GenBank/DDBJ databases">
        <title>The genome sequence of Magnaporthe poae strain ATCC 64411.</title>
        <authorList>
            <person name="Ma L.-J."/>
            <person name="Dead R."/>
            <person name="Young S."/>
            <person name="Zeng Q."/>
            <person name="Koehrsen M."/>
            <person name="Alvarado L."/>
            <person name="Berlin A."/>
            <person name="Chapman S.B."/>
            <person name="Chen Z."/>
            <person name="Freedman E."/>
            <person name="Gellesch M."/>
            <person name="Goldberg J."/>
            <person name="Griggs A."/>
            <person name="Gujja S."/>
            <person name="Heilman E.R."/>
            <person name="Heiman D."/>
            <person name="Hepburn T."/>
            <person name="Howarth C."/>
            <person name="Jen D."/>
            <person name="Larson L."/>
            <person name="Mehta T."/>
            <person name="Neiman D."/>
            <person name="Pearson M."/>
            <person name="Roberts A."/>
            <person name="Saif S."/>
            <person name="Shea T."/>
            <person name="Shenoy N."/>
            <person name="Sisk P."/>
            <person name="Stolte C."/>
            <person name="Sykes S."/>
            <person name="Walk T."/>
            <person name="White J."/>
            <person name="Yandava C."/>
            <person name="Haas B."/>
            <person name="Nusbaum C."/>
            <person name="Birren B."/>
        </authorList>
    </citation>
    <scope>NUCLEOTIDE SEQUENCE [LARGE SCALE GENOMIC DNA]</scope>
    <source>
        <strain evidence="4">ATCC 64411 / 73-15</strain>
    </source>
</reference>
<keyword evidence="4" id="KW-1185">Reference proteome</keyword>
<dbReference type="AlphaFoldDB" id="A0A0C4DRT6"/>
<organism evidence="3 4">
    <name type="scientific">Magnaporthiopsis poae (strain ATCC 64411 / 73-15)</name>
    <name type="common">Kentucky bluegrass fungus</name>
    <name type="synonym">Magnaporthe poae</name>
    <dbReference type="NCBI Taxonomy" id="644358"/>
    <lineage>
        <taxon>Eukaryota</taxon>
        <taxon>Fungi</taxon>
        <taxon>Dikarya</taxon>
        <taxon>Ascomycota</taxon>
        <taxon>Pezizomycotina</taxon>
        <taxon>Sordariomycetes</taxon>
        <taxon>Sordariomycetidae</taxon>
        <taxon>Magnaporthales</taxon>
        <taxon>Magnaporthaceae</taxon>
        <taxon>Magnaporthiopsis</taxon>
    </lineage>
</organism>
<dbReference type="EMBL" id="ADBL01000640">
    <property type="status" value="NOT_ANNOTATED_CDS"/>
    <property type="molecule type" value="Genomic_DNA"/>
</dbReference>
<dbReference type="VEuPathDB" id="FungiDB:MAPG_02602"/>
<evidence type="ECO:0000313" key="4">
    <source>
        <dbReference type="Proteomes" id="UP000011715"/>
    </source>
</evidence>
<name>A0A0C4DRT6_MAGP6</name>
<dbReference type="EnsemblFungi" id="MAPG_02602T0">
    <property type="protein sequence ID" value="MAPG_02602T0"/>
    <property type="gene ID" value="MAPG_02602"/>
</dbReference>
<dbReference type="EMBL" id="GL876967">
    <property type="protein sequence ID" value="KLU83545.1"/>
    <property type="molecule type" value="Genomic_DNA"/>
</dbReference>
<accession>A0A0C4DRT6</accession>
<evidence type="ECO:0000256" key="1">
    <source>
        <dbReference type="SAM" id="MobiDB-lite"/>
    </source>
</evidence>
<reference evidence="2" key="3">
    <citation type="submission" date="2011-03" db="EMBL/GenBank/DDBJ databases">
        <title>Annotation of Magnaporthe poae ATCC 64411.</title>
        <authorList>
            <person name="Ma L.-J."/>
            <person name="Dead R."/>
            <person name="Young S.K."/>
            <person name="Zeng Q."/>
            <person name="Gargeya S."/>
            <person name="Fitzgerald M."/>
            <person name="Haas B."/>
            <person name="Abouelleil A."/>
            <person name="Alvarado L."/>
            <person name="Arachchi H.M."/>
            <person name="Berlin A."/>
            <person name="Brown A."/>
            <person name="Chapman S.B."/>
            <person name="Chen Z."/>
            <person name="Dunbar C."/>
            <person name="Freedman E."/>
            <person name="Gearin G."/>
            <person name="Gellesch M."/>
            <person name="Goldberg J."/>
            <person name="Griggs A."/>
            <person name="Gujja S."/>
            <person name="Heiman D."/>
            <person name="Howarth C."/>
            <person name="Larson L."/>
            <person name="Lui A."/>
            <person name="MacDonald P.J.P."/>
            <person name="Mehta T."/>
            <person name="Montmayeur A."/>
            <person name="Murphy C."/>
            <person name="Neiman D."/>
            <person name="Pearson M."/>
            <person name="Priest M."/>
            <person name="Roberts A."/>
            <person name="Saif S."/>
            <person name="Shea T."/>
            <person name="Shenoy N."/>
            <person name="Sisk P."/>
            <person name="Stolte C."/>
            <person name="Sykes S."/>
            <person name="Yandava C."/>
            <person name="Wortman J."/>
            <person name="Nusbaum C."/>
            <person name="Birren B."/>
        </authorList>
    </citation>
    <scope>NUCLEOTIDE SEQUENCE</scope>
    <source>
        <strain evidence="2">ATCC 64411</strain>
    </source>
</reference>